<feature type="compositionally biased region" description="Basic and acidic residues" evidence="1">
    <location>
        <begin position="61"/>
        <end position="70"/>
    </location>
</feature>
<evidence type="ECO:0000256" key="1">
    <source>
        <dbReference type="SAM" id="MobiDB-lite"/>
    </source>
</evidence>
<gene>
    <name evidence="3" type="ORF">EVJ58_g2764</name>
</gene>
<dbReference type="AlphaFoldDB" id="A0A4Y9YR84"/>
<dbReference type="Proteomes" id="UP000298390">
    <property type="component" value="Unassembled WGS sequence"/>
</dbReference>
<evidence type="ECO:0000313" key="4">
    <source>
        <dbReference type="Proteomes" id="UP000298390"/>
    </source>
</evidence>
<feature type="domain" description="DUF6589" evidence="2">
    <location>
        <begin position="391"/>
        <end position="802"/>
    </location>
</feature>
<accession>A0A4Y9YR84</accession>
<proteinExistence type="predicted"/>
<dbReference type="Pfam" id="PF20231">
    <property type="entry name" value="DUF6589"/>
    <property type="match status" value="1"/>
</dbReference>
<organism evidence="3 4">
    <name type="scientific">Rhodofomes roseus</name>
    <dbReference type="NCBI Taxonomy" id="34475"/>
    <lineage>
        <taxon>Eukaryota</taxon>
        <taxon>Fungi</taxon>
        <taxon>Dikarya</taxon>
        <taxon>Basidiomycota</taxon>
        <taxon>Agaricomycotina</taxon>
        <taxon>Agaricomycetes</taxon>
        <taxon>Polyporales</taxon>
        <taxon>Rhodofomes</taxon>
    </lineage>
</organism>
<dbReference type="EMBL" id="SEKV01000105">
    <property type="protein sequence ID" value="TFY64228.1"/>
    <property type="molecule type" value="Genomic_DNA"/>
</dbReference>
<protein>
    <recommendedName>
        <fullName evidence="2">DUF6589 domain-containing protein</fullName>
    </recommendedName>
</protein>
<dbReference type="STRING" id="34475.A0A4Y9YR84"/>
<name>A0A4Y9YR84_9APHY</name>
<dbReference type="InterPro" id="IPR046496">
    <property type="entry name" value="DUF6589"/>
</dbReference>
<feature type="compositionally biased region" description="Low complexity" evidence="1">
    <location>
        <begin position="48"/>
        <end position="57"/>
    </location>
</feature>
<feature type="region of interest" description="Disordered" evidence="1">
    <location>
        <begin position="150"/>
        <end position="172"/>
    </location>
</feature>
<feature type="region of interest" description="Disordered" evidence="1">
    <location>
        <begin position="18"/>
        <end position="94"/>
    </location>
</feature>
<evidence type="ECO:0000313" key="3">
    <source>
        <dbReference type="EMBL" id="TFY64228.1"/>
    </source>
</evidence>
<sequence>MLHGLRNYAHSHAWLFSDDEDSLPVPPTTAHEADDATSSSSEDGEWLPSRSPSRSPSVEGSDVRAAEIFEHGPSGVDNEGPEGEPSSDAGNPQQSNICASVLHVLDVLKERNMSMAESLDAYSWGDPECVTNNRIRQSRTRFLQSATLPELLKRWRSPPRQKNSKKKQPEGARTALNQYSLETMKEIVEDEFGKVETLVKSTDDQLTRADLTAVHITQLQVDMKESAPTLWQFLEDIATSDAQRNRGTQKDNSKIIMLIISILAYRRNRYANRLQRLWAIYFKFKGLSAKGCDTLHALGIIMSTKWVTDAVSGLSQEAMDEAQALVSALQYIVSHDNMQVSFRVFSQHLDQHAEFGSGTAGTLYIRKDAPPIDPALNRELQVWRRRGIYDPITVIDIFGWAEDSYPTIQQHMAYLVLQILLDAPDFDLGTYEFKGSAYLNPPPPMNELPCGPDHITLQYMLGSVPIPQATYEDNDKIITEFLKQLGYSSPEELKKMSLERIVYWIGDQLTVDRIRGMQRFCCQEYNSLDRLDFIVANPGFLHLMMAYLKNLHKQYLGTNAGLGLKHAFTQLKRKGLDKVSTKGPFHDNLERALRHILTAHIRACWMLIGNVPSLAALRKHRPEVLKDFALRIVKEHASIQAVKELRAAGIARDEVKEQACMFNHDALQYFVLERAIKHGDVGIMEGMLPHLAFRFAGGRNSHYTTECLELLQGLHKEWPPAVADFVRKFCWLVNGTGRRDGFTPVDRAQEANIGKIKVTNRSQGPNINWEYFRKLHPALPVIQGLSEHMETEFETWTRYKKHTTPGDEKGVDLLRQTYSNARVHVTVPGRLVQRDSEKVKDFYNHGLAEFMKTMGRWTHARTYPRREDEDYSPLSDAEADGAMADDEAEDGDNDGADEEDDTAMDRD</sequence>
<reference evidence="3 4" key="1">
    <citation type="submission" date="2019-01" db="EMBL/GenBank/DDBJ databases">
        <title>Genome sequencing of the rare red list fungi Fomitopsis rosea.</title>
        <authorList>
            <person name="Buettner E."/>
            <person name="Kellner H."/>
        </authorList>
    </citation>
    <scope>NUCLEOTIDE SEQUENCE [LARGE SCALE GENOMIC DNA]</scope>
    <source>
        <strain evidence="3 4">DSM 105464</strain>
    </source>
</reference>
<feature type="region of interest" description="Disordered" evidence="1">
    <location>
        <begin position="864"/>
        <end position="907"/>
    </location>
</feature>
<feature type="compositionally biased region" description="Basic residues" evidence="1">
    <location>
        <begin position="154"/>
        <end position="166"/>
    </location>
</feature>
<evidence type="ECO:0000259" key="2">
    <source>
        <dbReference type="Pfam" id="PF20231"/>
    </source>
</evidence>
<comment type="caution">
    <text evidence="3">The sequence shown here is derived from an EMBL/GenBank/DDBJ whole genome shotgun (WGS) entry which is preliminary data.</text>
</comment>
<feature type="compositionally biased region" description="Acidic residues" evidence="1">
    <location>
        <begin position="877"/>
        <end position="907"/>
    </location>
</feature>